<gene>
    <name evidence="5" type="ORF">HK103_001532</name>
</gene>
<comment type="similarity">
    <text evidence="1">Belongs to the SDHAF4 family.</text>
</comment>
<evidence type="ECO:0000256" key="4">
    <source>
        <dbReference type="SAM" id="Phobius"/>
    </source>
</evidence>
<dbReference type="AlphaFoldDB" id="A0AAD5UP12"/>
<evidence type="ECO:0000256" key="2">
    <source>
        <dbReference type="ARBA" id="ARBA00022170"/>
    </source>
</evidence>
<evidence type="ECO:0000256" key="1">
    <source>
        <dbReference type="ARBA" id="ARBA00005701"/>
    </source>
</evidence>
<organism evidence="5 6">
    <name type="scientific">Boothiomyces macroporosus</name>
    <dbReference type="NCBI Taxonomy" id="261099"/>
    <lineage>
        <taxon>Eukaryota</taxon>
        <taxon>Fungi</taxon>
        <taxon>Fungi incertae sedis</taxon>
        <taxon>Chytridiomycota</taxon>
        <taxon>Chytridiomycota incertae sedis</taxon>
        <taxon>Chytridiomycetes</taxon>
        <taxon>Rhizophydiales</taxon>
        <taxon>Terramycetaceae</taxon>
        <taxon>Boothiomyces</taxon>
    </lineage>
</organism>
<dbReference type="InterPro" id="IPR012875">
    <property type="entry name" value="SDHF4"/>
</dbReference>
<keyword evidence="4" id="KW-0472">Membrane</keyword>
<dbReference type="PANTHER" id="PTHR28524:SF3">
    <property type="entry name" value="SUCCINATE DEHYDROGENASE ASSEMBLY FACTOR 4, MITOCHONDRIAL"/>
    <property type="match status" value="1"/>
</dbReference>
<feature type="transmembrane region" description="Helical" evidence="4">
    <location>
        <begin position="12"/>
        <end position="34"/>
    </location>
</feature>
<dbReference type="Proteomes" id="UP001210925">
    <property type="component" value="Unassembled WGS sequence"/>
</dbReference>
<evidence type="ECO:0000313" key="5">
    <source>
        <dbReference type="EMBL" id="KAJ3260022.1"/>
    </source>
</evidence>
<dbReference type="EMBL" id="JADGKB010000014">
    <property type="protein sequence ID" value="KAJ3260022.1"/>
    <property type="molecule type" value="Genomic_DNA"/>
</dbReference>
<comment type="caution">
    <text evidence="5">The sequence shown here is derived from an EMBL/GenBank/DDBJ whole genome shotgun (WGS) entry which is preliminary data.</text>
</comment>
<feature type="compositionally biased region" description="Basic and acidic residues" evidence="3">
    <location>
        <begin position="182"/>
        <end position="199"/>
    </location>
</feature>
<dbReference type="PANTHER" id="PTHR28524">
    <property type="entry name" value="SUCCINATE DEHYDROGENASE ASSEMBLY FACTOR 4, MITOCHONDRIAL"/>
    <property type="match status" value="1"/>
</dbReference>
<protein>
    <recommendedName>
        <fullName evidence="2">Succinate dehydrogenase assembly factor 4, mitochondrial</fullName>
    </recommendedName>
</protein>
<dbReference type="Pfam" id="PF07896">
    <property type="entry name" value="DUF1674"/>
    <property type="match status" value="1"/>
</dbReference>
<evidence type="ECO:0000256" key="3">
    <source>
        <dbReference type="SAM" id="MobiDB-lite"/>
    </source>
</evidence>
<feature type="transmembrane region" description="Helical" evidence="4">
    <location>
        <begin position="117"/>
        <end position="140"/>
    </location>
</feature>
<keyword evidence="4" id="KW-0812">Transmembrane</keyword>
<accession>A0AAD5UP12</accession>
<proteinExistence type="inferred from homology"/>
<dbReference type="GO" id="GO:0005739">
    <property type="term" value="C:mitochondrion"/>
    <property type="evidence" value="ECO:0007669"/>
    <property type="project" value="TreeGrafter"/>
</dbReference>
<feature type="compositionally biased region" description="Basic and acidic residues" evidence="3">
    <location>
        <begin position="220"/>
        <end position="233"/>
    </location>
</feature>
<keyword evidence="4" id="KW-1133">Transmembrane helix</keyword>
<feature type="region of interest" description="Disordered" evidence="3">
    <location>
        <begin position="182"/>
        <end position="233"/>
    </location>
</feature>
<reference evidence="5" key="1">
    <citation type="submission" date="2020-05" db="EMBL/GenBank/DDBJ databases">
        <title>Phylogenomic resolution of chytrid fungi.</title>
        <authorList>
            <person name="Stajich J.E."/>
            <person name="Amses K."/>
            <person name="Simmons R."/>
            <person name="Seto K."/>
            <person name="Myers J."/>
            <person name="Bonds A."/>
            <person name="Quandt C.A."/>
            <person name="Barry K."/>
            <person name="Liu P."/>
            <person name="Grigoriev I."/>
            <person name="Longcore J.E."/>
            <person name="James T.Y."/>
        </authorList>
    </citation>
    <scope>NUCLEOTIDE SEQUENCE</scope>
    <source>
        <strain evidence="5">PLAUS21</strain>
    </source>
</reference>
<keyword evidence="6" id="KW-1185">Reference proteome</keyword>
<dbReference type="GO" id="GO:0034553">
    <property type="term" value="P:mitochondrial respiratory chain complex II assembly"/>
    <property type="evidence" value="ECO:0007669"/>
    <property type="project" value="TreeGrafter"/>
</dbReference>
<name>A0AAD5UP12_9FUNG</name>
<evidence type="ECO:0000313" key="6">
    <source>
        <dbReference type="Proteomes" id="UP001210925"/>
    </source>
</evidence>
<sequence length="233" mass="27049">MTRSTDIPRVLFYFALLFIPTLVSTIVYLTPFVLEASNVSAIQYNDASFDYQLSFMYFRYKMVSTPDPVNYVYPTDWQTLTFDQTCQTIQFGTDTSPGEIIDANFFCSKTVWQTSSFLYLIGLCFAWVSVVLYGVMFAMWKNHPLKLKFVLYQPKEGPIPLGNKKEQQEFMDLLKNNQKRIEEESNQKHPDHLEQKPLFEGDQNPITGEVNGPKGAEPTRYGDWEKNGRVYDF</sequence>